<proteinExistence type="predicted"/>
<dbReference type="EMBL" id="JAKMXF010000299">
    <property type="protein sequence ID" value="KAI6652375.1"/>
    <property type="molecule type" value="Genomic_DNA"/>
</dbReference>
<evidence type="ECO:0000256" key="1">
    <source>
        <dbReference type="SAM" id="MobiDB-lite"/>
    </source>
</evidence>
<name>A0AAV7JV73_9METZ</name>
<dbReference type="Proteomes" id="UP001165289">
    <property type="component" value="Unassembled WGS sequence"/>
</dbReference>
<protein>
    <submittedName>
        <fullName evidence="2">Uncharacterized protein</fullName>
    </submittedName>
</protein>
<sequence length="252" mass="28751">MSIAIPPYKADERIEDWQPLFVVATSALAAYAFRELEDRPGFCKIVKQEKKEEPRHSSDSDSDPEVKEVYKVQAPTGWQKGQYRGSDRRYSSLTCFTCGKMGNSYAVCRNCIWSRGSLVGTKEIPIELYDWKTHSVLVNVLEGEEQPPISEEILSSRFKKKQLEETHSPGLPKIKRIDNLAIKQLVSGCETDLNPRYHLILLEMLNEFEELFNDKPGRTTRCEHAIDTGNAVHANPDQDECPYIGKKKLTRS</sequence>
<gene>
    <name evidence="2" type="ORF">LOD99_7389</name>
</gene>
<feature type="region of interest" description="Disordered" evidence="1">
    <location>
        <begin position="47"/>
        <end position="67"/>
    </location>
</feature>
<evidence type="ECO:0000313" key="2">
    <source>
        <dbReference type="EMBL" id="KAI6652375.1"/>
    </source>
</evidence>
<keyword evidence="3" id="KW-1185">Reference proteome</keyword>
<comment type="caution">
    <text evidence="2">The sequence shown here is derived from an EMBL/GenBank/DDBJ whole genome shotgun (WGS) entry which is preliminary data.</text>
</comment>
<accession>A0AAV7JV73</accession>
<evidence type="ECO:0000313" key="3">
    <source>
        <dbReference type="Proteomes" id="UP001165289"/>
    </source>
</evidence>
<dbReference type="AlphaFoldDB" id="A0AAV7JV73"/>
<reference evidence="2 3" key="1">
    <citation type="journal article" date="2023" name="BMC Biol.">
        <title>The compact genome of the sponge Oopsacas minuta (Hexactinellida) is lacking key metazoan core genes.</title>
        <authorList>
            <person name="Santini S."/>
            <person name="Schenkelaars Q."/>
            <person name="Jourda C."/>
            <person name="Duchesne M."/>
            <person name="Belahbib H."/>
            <person name="Rocher C."/>
            <person name="Selva M."/>
            <person name="Riesgo A."/>
            <person name="Vervoort M."/>
            <person name="Leys S.P."/>
            <person name="Kodjabachian L."/>
            <person name="Le Bivic A."/>
            <person name="Borchiellini C."/>
            <person name="Claverie J.M."/>
            <person name="Renard E."/>
        </authorList>
    </citation>
    <scope>NUCLEOTIDE SEQUENCE [LARGE SCALE GENOMIC DNA]</scope>
    <source>
        <strain evidence="2">SPO-2</strain>
    </source>
</reference>
<organism evidence="2 3">
    <name type="scientific">Oopsacas minuta</name>
    <dbReference type="NCBI Taxonomy" id="111878"/>
    <lineage>
        <taxon>Eukaryota</taxon>
        <taxon>Metazoa</taxon>
        <taxon>Porifera</taxon>
        <taxon>Hexactinellida</taxon>
        <taxon>Hexasterophora</taxon>
        <taxon>Lyssacinosida</taxon>
        <taxon>Leucopsacidae</taxon>
        <taxon>Oopsacas</taxon>
    </lineage>
</organism>